<feature type="compositionally biased region" description="Basic and acidic residues" evidence="1">
    <location>
        <begin position="16"/>
        <end position="29"/>
    </location>
</feature>
<organism evidence="2 3">
    <name type="scientific">Senna tora</name>
    <dbReference type="NCBI Taxonomy" id="362788"/>
    <lineage>
        <taxon>Eukaryota</taxon>
        <taxon>Viridiplantae</taxon>
        <taxon>Streptophyta</taxon>
        <taxon>Embryophyta</taxon>
        <taxon>Tracheophyta</taxon>
        <taxon>Spermatophyta</taxon>
        <taxon>Magnoliopsida</taxon>
        <taxon>eudicotyledons</taxon>
        <taxon>Gunneridae</taxon>
        <taxon>Pentapetalae</taxon>
        <taxon>rosids</taxon>
        <taxon>fabids</taxon>
        <taxon>Fabales</taxon>
        <taxon>Fabaceae</taxon>
        <taxon>Caesalpinioideae</taxon>
        <taxon>Cassia clade</taxon>
        <taxon>Senna</taxon>
    </lineage>
</organism>
<evidence type="ECO:0000256" key="1">
    <source>
        <dbReference type="SAM" id="MobiDB-lite"/>
    </source>
</evidence>
<comment type="caution">
    <text evidence="2">The sequence shown here is derived from an EMBL/GenBank/DDBJ whole genome shotgun (WGS) entry which is preliminary data.</text>
</comment>
<keyword evidence="3" id="KW-1185">Reference proteome</keyword>
<proteinExistence type="predicted"/>
<accession>A0A834TJU0</accession>
<evidence type="ECO:0000313" key="3">
    <source>
        <dbReference type="Proteomes" id="UP000634136"/>
    </source>
</evidence>
<protein>
    <submittedName>
        <fullName evidence="2">Uncharacterized protein</fullName>
    </submittedName>
</protein>
<dbReference type="Proteomes" id="UP000634136">
    <property type="component" value="Unassembled WGS sequence"/>
</dbReference>
<dbReference type="EMBL" id="JAAIUW010000008">
    <property type="protein sequence ID" value="KAF7822161.1"/>
    <property type="molecule type" value="Genomic_DNA"/>
</dbReference>
<reference evidence="2" key="1">
    <citation type="submission" date="2020-09" db="EMBL/GenBank/DDBJ databases">
        <title>Genome-Enabled Discovery of Anthraquinone Biosynthesis in Senna tora.</title>
        <authorList>
            <person name="Kang S.-H."/>
            <person name="Pandey R.P."/>
            <person name="Lee C.-M."/>
            <person name="Sim J.-S."/>
            <person name="Jeong J.-T."/>
            <person name="Choi B.-S."/>
            <person name="Jung M."/>
            <person name="Ginzburg D."/>
            <person name="Zhao K."/>
            <person name="Won S.Y."/>
            <person name="Oh T.-J."/>
            <person name="Yu Y."/>
            <person name="Kim N.-H."/>
            <person name="Lee O.R."/>
            <person name="Lee T.-H."/>
            <person name="Bashyal P."/>
            <person name="Kim T.-S."/>
            <person name="Lee W.-H."/>
            <person name="Kawkins C."/>
            <person name="Kim C.-K."/>
            <person name="Kim J.S."/>
            <person name="Ahn B.O."/>
            <person name="Rhee S.Y."/>
            <person name="Sohng J.K."/>
        </authorList>
    </citation>
    <scope>NUCLEOTIDE SEQUENCE</scope>
    <source>
        <tissue evidence="2">Leaf</tissue>
    </source>
</reference>
<feature type="region of interest" description="Disordered" evidence="1">
    <location>
        <begin position="1"/>
        <end position="29"/>
    </location>
</feature>
<evidence type="ECO:0000313" key="2">
    <source>
        <dbReference type="EMBL" id="KAF7822161.1"/>
    </source>
</evidence>
<name>A0A834TJU0_9FABA</name>
<dbReference type="AlphaFoldDB" id="A0A834TJU0"/>
<gene>
    <name evidence="2" type="ORF">G2W53_027616</name>
</gene>
<sequence>MTPKLGTWAPPSDSRQQVEVKGEQLEPWR</sequence>